<feature type="compositionally biased region" description="Polar residues" evidence="8">
    <location>
        <begin position="320"/>
        <end position="332"/>
    </location>
</feature>
<feature type="compositionally biased region" description="Polar residues" evidence="8">
    <location>
        <begin position="9"/>
        <end position="31"/>
    </location>
</feature>
<dbReference type="InterPro" id="IPR038765">
    <property type="entry name" value="Papain-like_cys_pep_sf"/>
</dbReference>
<dbReference type="Pfam" id="PF00443">
    <property type="entry name" value="UCH"/>
    <property type="match status" value="1"/>
</dbReference>
<evidence type="ECO:0000259" key="10">
    <source>
        <dbReference type="PROSITE" id="PS50235"/>
    </source>
</evidence>
<evidence type="ECO:0000313" key="12">
    <source>
        <dbReference type="Proteomes" id="UP000521872"/>
    </source>
</evidence>
<dbReference type="GO" id="GO:0004843">
    <property type="term" value="F:cysteine-type deubiquitinase activity"/>
    <property type="evidence" value="ECO:0007669"/>
    <property type="project" value="UniProtKB-EC"/>
</dbReference>
<dbReference type="Pfam" id="PF00581">
    <property type="entry name" value="Rhodanese"/>
    <property type="match status" value="1"/>
</dbReference>
<dbReference type="GO" id="GO:0016579">
    <property type="term" value="P:protein deubiquitination"/>
    <property type="evidence" value="ECO:0007669"/>
    <property type="project" value="InterPro"/>
</dbReference>
<protein>
    <recommendedName>
        <fullName evidence="3">ubiquitinyl hydrolase 1</fullName>
        <ecNumber evidence="3">3.4.19.12</ecNumber>
    </recommendedName>
</protein>
<feature type="region of interest" description="Disordered" evidence="8">
    <location>
        <begin position="172"/>
        <end position="253"/>
    </location>
</feature>
<dbReference type="EMBL" id="JAACJL010000058">
    <property type="protein sequence ID" value="KAF4611197.1"/>
    <property type="molecule type" value="Genomic_DNA"/>
</dbReference>
<name>A0A8H4QIX7_9AGAR</name>
<dbReference type="InterPro" id="IPR028889">
    <property type="entry name" value="USP"/>
</dbReference>
<comment type="catalytic activity">
    <reaction evidence="1">
        <text>Thiol-dependent hydrolysis of ester, thioester, amide, peptide and isopeptide bonds formed by the C-terminal Gly of ubiquitin (a 76-residue protein attached to proteins as an intracellular targeting signal).</text>
        <dbReference type="EC" id="3.4.19.12"/>
    </reaction>
</comment>
<dbReference type="SUPFAM" id="SSF52821">
    <property type="entry name" value="Rhodanese/Cell cycle control phosphatase"/>
    <property type="match status" value="1"/>
</dbReference>
<evidence type="ECO:0000256" key="3">
    <source>
        <dbReference type="ARBA" id="ARBA00012759"/>
    </source>
</evidence>
<feature type="compositionally biased region" description="Polar residues" evidence="8">
    <location>
        <begin position="289"/>
        <end position="307"/>
    </location>
</feature>
<dbReference type="EC" id="3.4.19.12" evidence="3"/>
<evidence type="ECO:0000313" key="11">
    <source>
        <dbReference type="EMBL" id="KAF4611197.1"/>
    </source>
</evidence>
<evidence type="ECO:0000259" key="9">
    <source>
        <dbReference type="PROSITE" id="PS50206"/>
    </source>
</evidence>
<keyword evidence="6" id="KW-0378">Hydrolase</keyword>
<evidence type="ECO:0000256" key="4">
    <source>
        <dbReference type="ARBA" id="ARBA00022670"/>
    </source>
</evidence>
<dbReference type="PANTHER" id="PTHR21646:SF95">
    <property type="entry name" value="UBIQUITIN CARBOXYL-TERMINAL HYDROLASE 4-RELATED"/>
    <property type="match status" value="1"/>
</dbReference>
<evidence type="ECO:0000256" key="7">
    <source>
        <dbReference type="ARBA" id="ARBA00022807"/>
    </source>
</evidence>
<keyword evidence="12" id="KW-1185">Reference proteome</keyword>
<evidence type="ECO:0000256" key="6">
    <source>
        <dbReference type="ARBA" id="ARBA00022801"/>
    </source>
</evidence>
<evidence type="ECO:0000256" key="5">
    <source>
        <dbReference type="ARBA" id="ARBA00022786"/>
    </source>
</evidence>
<keyword evidence="7" id="KW-0788">Thiol protease</keyword>
<feature type="compositionally biased region" description="Polar residues" evidence="8">
    <location>
        <begin position="618"/>
        <end position="637"/>
    </location>
</feature>
<dbReference type="InterPro" id="IPR018200">
    <property type="entry name" value="USP_CS"/>
</dbReference>
<reference evidence="11 12" key="1">
    <citation type="submission" date="2019-12" db="EMBL/GenBank/DDBJ databases">
        <authorList>
            <person name="Floudas D."/>
            <person name="Bentzer J."/>
            <person name="Ahren D."/>
            <person name="Johansson T."/>
            <person name="Persson P."/>
            <person name="Tunlid A."/>
        </authorList>
    </citation>
    <scope>NUCLEOTIDE SEQUENCE [LARGE SCALE GENOMIC DNA]</scope>
    <source>
        <strain evidence="11 12">CBS 102.39</strain>
    </source>
</reference>
<dbReference type="InterPro" id="IPR001763">
    <property type="entry name" value="Rhodanese-like_dom"/>
</dbReference>
<dbReference type="InterPro" id="IPR036873">
    <property type="entry name" value="Rhodanese-like_dom_sf"/>
</dbReference>
<keyword evidence="4" id="KW-0645">Protease</keyword>
<dbReference type="SUPFAM" id="SSF54001">
    <property type="entry name" value="Cysteine proteinases"/>
    <property type="match status" value="1"/>
</dbReference>
<proteinExistence type="inferred from homology"/>
<sequence>MPGVAILPTSPTGNGAFNTSHSTQNASNRTQGEISVAEIKSKAKEGVNKEARGVSAITLIKTARSQILSAKEQEAKGDLKSAYGSYIKAATLAKMTMDSPEYQQESKGKGGVVRKELNEFLANDGRDIGARTTYVEEKLKVIEKAHSSESQQAPAPLGGSIADRMRALQNSGLSIGPSKLRETTREIPSPPTSPIVPRNLSSVTHNTGPKHDSPQISPSTSSTTPSSHTIVSPSSFGPPSPTSSTSSPPPSASILSKLELSGFNQAFPSIDELDENPAFSLPSVPTGINGLSSPKINGSGDPSQSPAASFRNFTLPIERPSSTPITPTNYDFSSRPPSPTAARPNIPHKPSGLSNGVVAAPSPKKSTIANANSVFPKDLLTYIQDHNVLLLDIRNRDAFDREHIKANAVVCIEPYILMRDGLTAESLERALVVGPRQEATLFSNRHQFDLVVIYDESSQSYGGERSPLSILTRIMYENEFKKMLKRPSMMLVGGIEAWKRTFNDNELIRGSSYMEIEKPVPTRGVSSSILTSPNLASGSSSIPNGNGVATTNGTGPVHELWQPRKLEQQNGSLGDHRPTMSLDQSAHTRMPADAGYNGIFPPNSATSLQRRPAVLRPSSGSISYTRSMNDTITSPATNVIPLPNGSPVPSNTPISYPQFPRRISPNASGSNNSNNPFTALPPTQYDIASPPQASINPSLSRRRSDFVDQSQEALSGFNTSTNNARPPPIDYPELLSSSSPTTTIIRPPPVAASSTLVERQDNRPRVQQATATSPFSPGGGPKPPRIQSDYPVPYWADVQIGTSGLKNLGNTCYMNAPIQCLSATVPFSRFFTEGRWRNAVNYTNPLGSKGQLTGAFAKLLHEMWGGDLPYLTPIEFRKNICQLKSQYNGTEQHDSQEFLSFLIDGIHEDLNRIIAKPNYTRTPEEEAELERLPQQIASDREWRAWRARNDSLIVDFFQGQFRNRLQCLTCQKTSTTYNVFSILSLPIPHGRSGKVPIERCLDAFFNEEILEKDDAWDCPQCKTKRRASKKLSLARLPPVLMIHLKRFEANGRFSDKIDTFVDFPMKNLDLTNYMPPPLPPGVDKSQLNGGMPMSLDDPQTQLPPYRYELYGVTNHYGNLTGGHYTAFVASRGGWMYCDDSSVKPVDSKQVVGQKAYVLFYKRVRS</sequence>
<gene>
    <name evidence="11" type="ORF">D9613_007130</name>
</gene>
<dbReference type="Gene3D" id="3.90.70.10">
    <property type="entry name" value="Cysteine proteinases"/>
    <property type="match status" value="1"/>
</dbReference>
<evidence type="ECO:0000256" key="8">
    <source>
        <dbReference type="SAM" id="MobiDB-lite"/>
    </source>
</evidence>
<dbReference type="PROSITE" id="PS50206">
    <property type="entry name" value="RHODANESE_3"/>
    <property type="match status" value="1"/>
</dbReference>
<feature type="compositionally biased region" description="Low complexity" evidence="8">
    <location>
        <begin position="544"/>
        <end position="555"/>
    </location>
</feature>
<feature type="region of interest" description="Disordered" evidence="8">
    <location>
        <begin position="284"/>
        <end position="354"/>
    </location>
</feature>
<comment type="caution">
    <text evidence="11">The sequence shown here is derived from an EMBL/GenBank/DDBJ whole genome shotgun (WGS) entry which is preliminary data.</text>
</comment>
<dbReference type="SMART" id="SM00450">
    <property type="entry name" value="RHOD"/>
    <property type="match status" value="1"/>
</dbReference>
<feature type="region of interest" description="Disordered" evidence="8">
    <location>
        <begin position="535"/>
        <end position="558"/>
    </location>
</feature>
<dbReference type="Proteomes" id="UP000521872">
    <property type="component" value="Unassembled WGS sequence"/>
</dbReference>
<feature type="compositionally biased region" description="Polar residues" evidence="8">
    <location>
        <begin position="765"/>
        <end position="775"/>
    </location>
</feature>
<feature type="compositionally biased region" description="Low complexity" evidence="8">
    <location>
        <begin position="214"/>
        <end position="235"/>
    </location>
</feature>
<keyword evidence="5" id="KW-0833">Ubl conjugation pathway</keyword>
<dbReference type="InterPro" id="IPR001394">
    <property type="entry name" value="Peptidase_C19_UCH"/>
</dbReference>
<feature type="region of interest" description="Disordered" evidence="8">
    <location>
        <begin position="1"/>
        <end position="31"/>
    </location>
</feature>
<accession>A0A8H4QIX7</accession>
<comment type="similarity">
    <text evidence="2">Belongs to the peptidase C19 family.</text>
</comment>
<dbReference type="InterPro" id="IPR050185">
    <property type="entry name" value="Ub_carboxyl-term_hydrolase"/>
</dbReference>
<feature type="region of interest" description="Disordered" evidence="8">
    <location>
        <begin position="616"/>
        <end position="703"/>
    </location>
</feature>
<feature type="compositionally biased region" description="Pro residues" evidence="8">
    <location>
        <begin position="236"/>
        <end position="251"/>
    </location>
</feature>
<feature type="domain" description="USP" evidence="10">
    <location>
        <begin position="803"/>
        <end position="1163"/>
    </location>
</feature>
<dbReference type="PANTHER" id="PTHR21646">
    <property type="entry name" value="UBIQUITIN CARBOXYL-TERMINAL HYDROLASE"/>
    <property type="match status" value="1"/>
</dbReference>
<evidence type="ECO:0000256" key="1">
    <source>
        <dbReference type="ARBA" id="ARBA00000707"/>
    </source>
</evidence>
<dbReference type="CDD" id="cd00158">
    <property type="entry name" value="RHOD"/>
    <property type="match status" value="1"/>
</dbReference>
<feature type="compositionally biased region" description="Low complexity" evidence="8">
    <location>
        <begin position="664"/>
        <end position="676"/>
    </location>
</feature>
<dbReference type="GO" id="GO:0006508">
    <property type="term" value="P:proteolysis"/>
    <property type="evidence" value="ECO:0007669"/>
    <property type="project" value="UniProtKB-KW"/>
</dbReference>
<dbReference type="AlphaFoldDB" id="A0A8H4QIX7"/>
<evidence type="ECO:0000256" key="2">
    <source>
        <dbReference type="ARBA" id="ARBA00009085"/>
    </source>
</evidence>
<organism evidence="11 12">
    <name type="scientific">Agrocybe pediades</name>
    <dbReference type="NCBI Taxonomy" id="84607"/>
    <lineage>
        <taxon>Eukaryota</taxon>
        <taxon>Fungi</taxon>
        <taxon>Dikarya</taxon>
        <taxon>Basidiomycota</taxon>
        <taxon>Agaricomycotina</taxon>
        <taxon>Agaricomycetes</taxon>
        <taxon>Agaricomycetidae</taxon>
        <taxon>Agaricales</taxon>
        <taxon>Agaricineae</taxon>
        <taxon>Strophariaceae</taxon>
        <taxon>Agrocybe</taxon>
    </lineage>
</organism>
<dbReference type="CDD" id="cd02674">
    <property type="entry name" value="Peptidase_C19R"/>
    <property type="match status" value="1"/>
</dbReference>
<dbReference type="Gene3D" id="3.40.250.10">
    <property type="entry name" value="Rhodanese-like domain"/>
    <property type="match status" value="1"/>
</dbReference>
<feature type="region of interest" description="Disordered" evidence="8">
    <location>
        <begin position="754"/>
        <end position="784"/>
    </location>
</feature>
<feature type="domain" description="Rhodanese" evidence="9">
    <location>
        <begin position="384"/>
        <end position="507"/>
    </location>
</feature>
<dbReference type="PROSITE" id="PS00972">
    <property type="entry name" value="USP_1"/>
    <property type="match status" value="1"/>
</dbReference>
<dbReference type="PROSITE" id="PS50235">
    <property type="entry name" value="USP_3"/>
    <property type="match status" value="1"/>
</dbReference>
<dbReference type="PROSITE" id="PS00973">
    <property type="entry name" value="USP_2"/>
    <property type="match status" value="1"/>
</dbReference>